<accession>A0A0K8TPI9</accession>
<dbReference type="PANTHER" id="PTHR20958">
    <property type="entry name" value="GLYCINE N-ACYLTRANSFERASE-LIKE PROTEIN"/>
    <property type="match status" value="1"/>
</dbReference>
<feature type="domain" description="DUF5645" evidence="2">
    <location>
        <begin position="4"/>
        <end position="128"/>
    </location>
</feature>
<dbReference type="InterPro" id="IPR013653">
    <property type="entry name" value="GCN5-like_dom"/>
</dbReference>
<dbReference type="Pfam" id="PF08445">
    <property type="entry name" value="FR47"/>
    <property type="match status" value="1"/>
</dbReference>
<feature type="domain" description="GCN5-related N-acetyltransferase Rv2170-like" evidence="1">
    <location>
        <begin position="201"/>
        <end position="286"/>
    </location>
</feature>
<dbReference type="SUPFAM" id="SSF55729">
    <property type="entry name" value="Acyl-CoA N-acyltransferases (Nat)"/>
    <property type="match status" value="1"/>
</dbReference>
<dbReference type="EMBL" id="GDAI01001547">
    <property type="protein sequence ID" value="JAI16056.1"/>
    <property type="molecule type" value="mRNA"/>
</dbReference>
<dbReference type="GO" id="GO:0016747">
    <property type="term" value="F:acyltransferase activity, transferring groups other than amino-acyl groups"/>
    <property type="evidence" value="ECO:0007669"/>
    <property type="project" value="InterPro"/>
</dbReference>
<evidence type="ECO:0008006" key="4">
    <source>
        <dbReference type="Google" id="ProtNLM"/>
    </source>
</evidence>
<protein>
    <recommendedName>
        <fullName evidence="4">N-acetyltransferase domain-containing protein</fullName>
    </recommendedName>
</protein>
<dbReference type="AlphaFoldDB" id="A0A0K8TPI9"/>
<evidence type="ECO:0000259" key="1">
    <source>
        <dbReference type="Pfam" id="PF08445"/>
    </source>
</evidence>
<evidence type="ECO:0000313" key="3">
    <source>
        <dbReference type="EMBL" id="JAI16056.1"/>
    </source>
</evidence>
<dbReference type="Gene3D" id="3.40.630.30">
    <property type="match status" value="2"/>
</dbReference>
<sequence>DTDILKELTLDELVQMQEVCKRNLPKAIRAHHHLYNSIRWACLYNTDELREQYILSEKCRIRFYGHRNGDINNCTHFGISGEKDYCIFAFTLQESCDEFRECLLKTKRIKWELKPLFISTEVQHLKELHRIFMVDVFFYIPNYMFFMAKEKALKLEWTVPDDVYIGDLDCKHVKQINDVWPHKYPGSDDFIATFIKANKGLGIFTKNENKLLSWVLINDNFCPGFLQTLDEAKRKGYAEILTKALLRYMAEEYNLDSTLFTIKTNTAGINLYKKLGLEIINSCAWVKIDTVSKLT</sequence>
<dbReference type="InterPro" id="IPR016181">
    <property type="entry name" value="Acyl_CoA_acyltransferase"/>
</dbReference>
<dbReference type="PANTHER" id="PTHR20958:SF6">
    <property type="entry name" value="GLYCINE N-ACYLTRANSFERASE-LIKE PROTEIN"/>
    <property type="match status" value="1"/>
</dbReference>
<proteinExistence type="evidence at transcript level"/>
<dbReference type="InterPro" id="IPR041506">
    <property type="entry name" value="DUF5645"/>
</dbReference>
<dbReference type="InterPro" id="IPR053225">
    <property type="entry name" value="Acyl-CoA_N-acyltransferase"/>
</dbReference>
<reference evidence="3" key="1">
    <citation type="journal article" date="2015" name="Insect Biochem. Mol. Biol.">
        <title>An insight into the sialome of the horse fly, Tabanus bromius.</title>
        <authorList>
            <person name="Ribeiro J.M."/>
            <person name="Kazimirova M."/>
            <person name="Takac P."/>
            <person name="Andersen J.F."/>
            <person name="Francischetti I.M."/>
        </authorList>
    </citation>
    <scope>NUCLEOTIDE SEQUENCE</scope>
</reference>
<name>A0A0K8TPI9_TABBR</name>
<evidence type="ECO:0000259" key="2">
    <source>
        <dbReference type="Pfam" id="PF18713"/>
    </source>
</evidence>
<organism evidence="3">
    <name type="scientific">Tabanus bromius</name>
    <name type="common">Band-eyed brown horse fly</name>
    <dbReference type="NCBI Taxonomy" id="304241"/>
    <lineage>
        <taxon>Eukaryota</taxon>
        <taxon>Metazoa</taxon>
        <taxon>Ecdysozoa</taxon>
        <taxon>Arthropoda</taxon>
        <taxon>Hexapoda</taxon>
        <taxon>Insecta</taxon>
        <taxon>Pterygota</taxon>
        <taxon>Neoptera</taxon>
        <taxon>Endopterygota</taxon>
        <taxon>Diptera</taxon>
        <taxon>Brachycera</taxon>
        <taxon>Tabanomorpha</taxon>
        <taxon>Tabanoidea</taxon>
        <taxon>Tabanidae</taxon>
        <taxon>Tabanus</taxon>
    </lineage>
</organism>
<dbReference type="Pfam" id="PF18713">
    <property type="entry name" value="DUF5645"/>
    <property type="match status" value="1"/>
</dbReference>
<feature type="non-terminal residue" evidence="3">
    <location>
        <position position="1"/>
    </location>
</feature>